<dbReference type="CDD" id="cd00146">
    <property type="entry name" value="PKD"/>
    <property type="match status" value="1"/>
</dbReference>
<gene>
    <name evidence="4" type="ORF">CUN85_06165</name>
</gene>
<comment type="caution">
    <text evidence="4">The sequence shown here is derived from an EMBL/GenBank/DDBJ whole genome shotgun (WGS) entry which is preliminary data.</text>
</comment>
<evidence type="ECO:0000259" key="3">
    <source>
        <dbReference type="PROSITE" id="PS50093"/>
    </source>
</evidence>
<feature type="domain" description="PKD" evidence="3">
    <location>
        <begin position="709"/>
        <end position="782"/>
    </location>
</feature>
<dbReference type="InterPro" id="IPR035986">
    <property type="entry name" value="PKD_dom_sf"/>
</dbReference>
<evidence type="ECO:0000313" key="5">
    <source>
        <dbReference type="Proteomes" id="UP000297295"/>
    </source>
</evidence>
<dbReference type="InterPro" id="IPR000601">
    <property type="entry name" value="PKD_dom"/>
</dbReference>
<proteinExistence type="predicted"/>
<dbReference type="InterPro" id="IPR013783">
    <property type="entry name" value="Ig-like_fold"/>
</dbReference>
<keyword evidence="5" id="KW-1185">Reference proteome</keyword>
<dbReference type="Pfam" id="PF18911">
    <property type="entry name" value="PKD_4"/>
    <property type="match status" value="1"/>
</dbReference>
<feature type="compositionally biased region" description="Acidic residues" evidence="1">
    <location>
        <begin position="1104"/>
        <end position="1115"/>
    </location>
</feature>
<reference evidence="4 5" key="1">
    <citation type="submission" date="2017-11" db="EMBL/GenBank/DDBJ databases">
        <title>Isolation and Characterization of Methanogenic Archaea from Saline Meromictic Lake at Siberia.</title>
        <authorList>
            <person name="Shen Y."/>
            <person name="Huang H.-H."/>
            <person name="Lai M.-C."/>
            <person name="Chen S.-C."/>
        </authorList>
    </citation>
    <scope>NUCLEOTIDE SEQUENCE [LARGE SCALE GENOMIC DNA]</scope>
    <source>
        <strain evidence="4 5">SY-01</strain>
    </source>
</reference>
<keyword evidence="2" id="KW-0472">Membrane</keyword>
<dbReference type="PROSITE" id="PS50093">
    <property type="entry name" value="PKD"/>
    <property type="match status" value="1"/>
</dbReference>
<dbReference type="Gene3D" id="2.60.40.10">
    <property type="entry name" value="Immunoglobulins"/>
    <property type="match status" value="3"/>
</dbReference>
<evidence type="ECO:0000313" key="4">
    <source>
        <dbReference type="EMBL" id="TGC09412.1"/>
    </source>
</evidence>
<dbReference type="Pfam" id="PF07581">
    <property type="entry name" value="Glug"/>
    <property type="match status" value="1"/>
</dbReference>
<dbReference type="SUPFAM" id="SSF49299">
    <property type="entry name" value="PKD domain"/>
    <property type="match status" value="1"/>
</dbReference>
<feature type="region of interest" description="Disordered" evidence="1">
    <location>
        <begin position="1101"/>
        <end position="1126"/>
    </location>
</feature>
<dbReference type="SMART" id="SM00089">
    <property type="entry name" value="PKD"/>
    <property type="match status" value="1"/>
</dbReference>
<organism evidence="4 5">
    <name type="scientific">Methanolobus halotolerans</name>
    <dbReference type="NCBI Taxonomy" id="2052935"/>
    <lineage>
        <taxon>Archaea</taxon>
        <taxon>Methanobacteriati</taxon>
        <taxon>Methanobacteriota</taxon>
        <taxon>Stenosarchaea group</taxon>
        <taxon>Methanomicrobia</taxon>
        <taxon>Methanosarcinales</taxon>
        <taxon>Methanosarcinaceae</taxon>
        <taxon>Methanolobus</taxon>
    </lineage>
</organism>
<name>A0A4E0PXE3_9EURY</name>
<sequence>MFSTNPNHIFTDFSCKVPITKYSLILSFLCILLMIAPASAFSGGGSGTEADPYQISNVAELQNMSLDLSANYTLINDIDASDTVNWNTGDGFDPIGDSSNKFTGTFDGNEFIISNLTINRSGERYVGLFGYTAGSFITNVSLEKTNVTGGDYHVGGLVGYNSGGSINKSYSMGNVTGTNYVGGLVGTNRDGTINTSYSTGNVTGTDNVGGLVGENWDASINQGYSTCNVDGDSDVGGLVGWNEGSGVVTQSYSTGSVTGSSDVGGLVGTNYGGSINTSYSTGTVAGNDDVGGLVGENNNYIYQSYSTGTVNGSTDVGGLVGKNNDGSVNQSYSTGTVSGSNYVGGLVGNNSDGSVVDQSYWDIDTSGQASSDEGDGRTTENMTHPYNSHTTYLSWDFTDVWGIHGGINDGYPALLSLTNFPPNVSITKPEASSYISDIFFVNASVTDPNGDSYISSVYLNNTTGNIASYTDLPQDNYSVPFDSTFLVDGIYNITWESYENETADGLSGFQTINIHIDNTNPTLSVNDDTDEGNLSQDFVICNISFSDENLNSSTIAVYNASGLVGSNVSSISPHSVVFEDLEEGKYQLNATVSDKAGNVVEMTTREIVLDTTSPSINQIIAPSEANTGDNITIKLNATDNIGVETYNITVDGEEYRMEENSGNYTHNISIPASDSGTLVSSITYNCTFVDAAGNINSTDDVVIDVSILPVADFSASLTRGNTPLSVEFTDHSSGLVQTWNWDFGDGSTSTDQNPSHVFGSGNFTVYLTVENSNGTSSKELNVRAVDEPAYTVSPNEGALLSKYGDDMNFSINSTLYSSYEWFIDGTPLNGSGVTLYNNNTDDSVHLSYCNVNTSQYIAQEDFFMDVYNISAHVSNESIDRTDVFTWEWTVTNSSTEDADDIDQIINTTPEVNTSGNESYVRFNTSNQISEKTGIECSIDFVSFNTSNETDGIQIKIEVLNTSALNESDIDFSKNSVYQYLDISFNNESLVNDGSKNRSIEFKVLNNVGGGSLIIDTVYLKHKGTSGWQSYEPELIRNDFAYSYFIVRDIPGFSPFAVTADYEYDSGTRSDDGIPAYLKLQMLQNRSQSTKEDMDDKTVVTLGSESDEDIVQEDTTSDSSEQTIGDVPISDEGDNGQVLFIGIGVLVLFAILVLAFRKKEN</sequence>
<keyword evidence="2" id="KW-1133">Transmembrane helix</keyword>
<feature type="region of interest" description="Disordered" evidence="1">
    <location>
        <begin position="364"/>
        <end position="383"/>
    </location>
</feature>
<dbReference type="InterPro" id="IPR011493">
    <property type="entry name" value="GLUG"/>
</dbReference>
<protein>
    <recommendedName>
        <fullName evidence="3">PKD domain-containing protein</fullName>
    </recommendedName>
</protein>
<dbReference type="Gene3D" id="2.160.20.110">
    <property type="match status" value="1"/>
</dbReference>
<dbReference type="InterPro" id="IPR022409">
    <property type="entry name" value="PKD/Chitinase_dom"/>
</dbReference>
<dbReference type="AlphaFoldDB" id="A0A4E0PXE3"/>
<dbReference type="EMBL" id="PGGK01000005">
    <property type="protein sequence ID" value="TGC09412.1"/>
    <property type="molecule type" value="Genomic_DNA"/>
</dbReference>
<dbReference type="Proteomes" id="UP000297295">
    <property type="component" value="Unassembled WGS sequence"/>
</dbReference>
<keyword evidence="2" id="KW-0812">Transmembrane</keyword>
<dbReference type="FunFam" id="2.60.40.10:FF:000270">
    <property type="entry name" value="Cell surface protein"/>
    <property type="match status" value="1"/>
</dbReference>
<accession>A0A4E0PXE3</accession>
<feature type="transmembrane region" description="Helical" evidence="2">
    <location>
        <begin position="1137"/>
        <end position="1155"/>
    </location>
</feature>
<evidence type="ECO:0000256" key="2">
    <source>
        <dbReference type="SAM" id="Phobius"/>
    </source>
</evidence>
<evidence type="ECO:0000256" key="1">
    <source>
        <dbReference type="SAM" id="MobiDB-lite"/>
    </source>
</evidence>